<dbReference type="SUPFAM" id="SSF57756">
    <property type="entry name" value="Retrovirus zinc finger-like domains"/>
    <property type="match status" value="1"/>
</dbReference>
<dbReference type="InParanoid" id="W5NMW1"/>
<keyword evidence="1" id="KW-0479">Metal-binding</keyword>
<dbReference type="GO" id="GO:0003676">
    <property type="term" value="F:nucleic acid binding"/>
    <property type="evidence" value="ECO:0007669"/>
    <property type="project" value="InterPro"/>
</dbReference>
<proteinExistence type="predicted"/>
<dbReference type="Pfam" id="PF00098">
    <property type="entry name" value="zf-CCHC"/>
    <property type="match status" value="2"/>
</dbReference>
<dbReference type="GeneTree" id="ENSGT00530000063983"/>
<protein>
    <recommendedName>
        <fullName evidence="2">CCHC-type domain-containing protein</fullName>
    </recommendedName>
</protein>
<dbReference type="InterPro" id="IPR057811">
    <property type="entry name" value="RBD_ZCCHC3_2nd"/>
</dbReference>
<dbReference type="PROSITE" id="PS50158">
    <property type="entry name" value="ZF_CCHC"/>
    <property type="match status" value="2"/>
</dbReference>
<dbReference type="Proteomes" id="UP000018468">
    <property type="component" value="Unassembled WGS sequence"/>
</dbReference>
<organism evidence="3 4">
    <name type="scientific">Lepisosteus oculatus</name>
    <name type="common">Spotted gar</name>
    <dbReference type="NCBI Taxonomy" id="7918"/>
    <lineage>
        <taxon>Eukaryota</taxon>
        <taxon>Metazoa</taxon>
        <taxon>Chordata</taxon>
        <taxon>Craniata</taxon>
        <taxon>Vertebrata</taxon>
        <taxon>Euteleostomi</taxon>
        <taxon>Actinopterygii</taxon>
        <taxon>Neopterygii</taxon>
        <taxon>Holostei</taxon>
        <taxon>Semionotiformes</taxon>
        <taxon>Lepisosteidae</taxon>
        <taxon>Lepisosteus</taxon>
    </lineage>
</organism>
<dbReference type="PANTHER" id="PTHR46486">
    <property type="entry name" value="CCHC-TYPE DOMAIN-CONTAINING PROTEIN"/>
    <property type="match status" value="1"/>
</dbReference>
<reference evidence="3" key="2">
    <citation type="submission" date="2025-08" db="UniProtKB">
        <authorList>
            <consortium name="Ensembl"/>
        </authorList>
    </citation>
    <scope>IDENTIFICATION</scope>
</reference>
<dbReference type="Ensembl" id="ENSLOCT00000022009.1">
    <property type="protein sequence ID" value="ENSLOCP00000021970.1"/>
    <property type="gene ID" value="ENSLOCG00000017867.1"/>
</dbReference>
<dbReference type="InterPro" id="IPR036875">
    <property type="entry name" value="Znf_CCHC_sf"/>
</dbReference>
<feature type="domain" description="CCHC-type" evidence="2">
    <location>
        <begin position="128"/>
        <end position="142"/>
    </location>
</feature>
<evidence type="ECO:0000313" key="4">
    <source>
        <dbReference type="Proteomes" id="UP000018468"/>
    </source>
</evidence>
<dbReference type="PANTHER" id="PTHR46486:SF1">
    <property type="entry name" value="CCHC-TYPE DOMAIN-CONTAINING PROTEIN"/>
    <property type="match status" value="1"/>
</dbReference>
<sequence length="173" mass="19738">RMVQEKKEEFPVKLFRVEPMFARDLKVLTVFFSDPFTPEEEIVTFLNRFVDLQGAGKRDQDKDGVWSGKRTYLMRLRLGKTAEEGVIYPPAFFMIGTHRGYLVYSGQPLECRACGGRGHFAAQCTSVRCKRCGKRGHVVKECVEEKRCFKCNGLGHVIGECMSYPIGKSEEKV</sequence>
<evidence type="ECO:0000313" key="3">
    <source>
        <dbReference type="Ensembl" id="ENSLOCP00000021970.1"/>
    </source>
</evidence>
<dbReference type="eggNOG" id="KOG4400">
    <property type="taxonomic scope" value="Eukaryota"/>
</dbReference>
<dbReference type="SMART" id="SM00343">
    <property type="entry name" value="ZnF_C2HC"/>
    <property type="match status" value="3"/>
</dbReference>
<feature type="domain" description="CCHC-type" evidence="2">
    <location>
        <begin position="111"/>
        <end position="126"/>
    </location>
</feature>
<keyword evidence="4" id="KW-1185">Reference proteome</keyword>
<keyword evidence="1" id="KW-0862">Zinc</keyword>
<dbReference type="HOGENOM" id="CLU_045922_2_0_1"/>
<dbReference type="AlphaFoldDB" id="W5NMW1"/>
<dbReference type="GO" id="GO:0008270">
    <property type="term" value="F:zinc ion binding"/>
    <property type="evidence" value="ECO:0007669"/>
    <property type="project" value="UniProtKB-KW"/>
</dbReference>
<dbReference type="Pfam" id="PF23058">
    <property type="entry name" value="RBD_ZCCHC3_2nd"/>
    <property type="match status" value="1"/>
</dbReference>
<keyword evidence="1" id="KW-0863">Zinc-finger</keyword>
<name>W5NMW1_LEPOC</name>
<dbReference type="Gene3D" id="4.10.60.10">
    <property type="entry name" value="Zinc finger, CCHC-type"/>
    <property type="match status" value="1"/>
</dbReference>
<evidence type="ECO:0000256" key="1">
    <source>
        <dbReference type="PROSITE-ProRule" id="PRU00047"/>
    </source>
</evidence>
<reference evidence="3" key="3">
    <citation type="submission" date="2025-09" db="UniProtKB">
        <authorList>
            <consortium name="Ensembl"/>
        </authorList>
    </citation>
    <scope>IDENTIFICATION</scope>
</reference>
<accession>W5NMW1</accession>
<evidence type="ECO:0000259" key="2">
    <source>
        <dbReference type="PROSITE" id="PS50158"/>
    </source>
</evidence>
<dbReference type="InterPro" id="IPR001878">
    <property type="entry name" value="Znf_CCHC"/>
</dbReference>
<reference evidence="4" key="1">
    <citation type="submission" date="2011-12" db="EMBL/GenBank/DDBJ databases">
        <title>The Draft Genome of Lepisosteus oculatus.</title>
        <authorList>
            <consortium name="The Broad Institute Genome Assembly &amp; Analysis Group"/>
            <consortium name="Computational R&amp;D Group"/>
            <consortium name="and Sequencing Platform"/>
            <person name="Di Palma F."/>
            <person name="Alfoldi J."/>
            <person name="Johnson J."/>
            <person name="Berlin A."/>
            <person name="Gnerre S."/>
            <person name="Jaffe D."/>
            <person name="MacCallum I."/>
            <person name="Young S."/>
            <person name="Walker B.J."/>
            <person name="Lander E.S."/>
            <person name="Lindblad-Toh K."/>
        </authorList>
    </citation>
    <scope>NUCLEOTIDE SEQUENCE [LARGE SCALE GENOMIC DNA]</scope>
</reference>